<dbReference type="GO" id="GO:0005886">
    <property type="term" value="C:plasma membrane"/>
    <property type="evidence" value="ECO:0007669"/>
    <property type="project" value="UniProtKB-SubCell"/>
</dbReference>
<protein>
    <submittedName>
        <fullName evidence="7">Glycosyl transferase</fullName>
    </submittedName>
</protein>
<proteinExistence type="predicted"/>
<dbReference type="InterPro" id="IPR029044">
    <property type="entry name" value="Nucleotide-diphossugar_trans"/>
</dbReference>
<evidence type="ECO:0000256" key="2">
    <source>
        <dbReference type="ARBA" id="ARBA00022475"/>
    </source>
</evidence>
<dbReference type="Gene3D" id="3.90.550.10">
    <property type="entry name" value="Spore Coat Polysaccharide Biosynthesis Protein SpsA, Chain A"/>
    <property type="match status" value="1"/>
</dbReference>
<evidence type="ECO:0000256" key="4">
    <source>
        <dbReference type="ARBA" id="ARBA00022679"/>
    </source>
</evidence>
<sequence length="223" mass="24806">MLSIVIPTYNSAAGLEKTLQRLVPPPYAREIIVVDGGSCDETFEIARRYADQVASCPKGRGTQLRFGAAQASGDWMLFLHSDTVLQAGWGADVCAFIAQCNANHRAGYFSFALDDDTIWARRLEKIVAWRSRVLGLPYGDQGLLISRDHYDRIGGFRDIPLMEDVDLARRIGKKNLYPLSSVAITSAAKYQQNGYGRRVLRNAACLSLYFLGLSPHTIVKLYE</sequence>
<organism evidence="7 8">
    <name type="scientific">Terasakiella brassicae</name>
    <dbReference type="NCBI Taxonomy" id="1634917"/>
    <lineage>
        <taxon>Bacteria</taxon>
        <taxon>Pseudomonadati</taxon>
        <taxon>Pseudomonadota</taxon>
        <taxon>Alphaproteobacteria</taxon>
        <taxon>Rhodospirillales</taxon>
        <taxon>Terasakiellaceae</taxon>
        <taxon>Terasakiella</taxon>
    </lineage>
</organism>
<dbReference type="Proteomes" id="UP000632498">
    <property type="component" value="Unassembled WGS sequence"/>
</dbReference>
<dbReference type="InterPro" id="IPR026461">
    <property type="entry name" value="Trfase_2_rSAM/seldom_assoc"/>
</dbReference>
<reference evidence="7" key="1">
    <citation type="journal article" date="2014" name="Int. J. Syst. Evol. Microbiol.">
        <title>Complete genome sequence of Corynebacterium casei LMG S-19264T (=DSM 44701T), isolated from a smear-ripened cheese.</title>
        <authorList>
            <consortium name="US DOE Joint Genome Institute (JGI-PGF)"/>
            <person name="Walter F."/>
            <person name="Albersmeier A."/>
            <person name="Kalinowski J."/>
            <person name="Ruckert C."/>
        </authorList>
    </citation>
    <scope>NUCLEOTIDE SEQUENCE</scope>
    <source>
        <strain evidence="7">CGMCC 1.15254</strain>
    </source>
</reference>
<comment type="subcellular location">
    <subcellularLocation>
        <location evidence="1">Cell membrane</location>
    </subcellularLocation>
</comment>
<dbReference type="GO" id="GO:0016757">
    <property type="term" value="F:glycosyltransferase activity"/>
    <property type="evidence" value="ECO:0007669"/>
    <property type="project" value="UniProtKB-KW"/>
</dbReference>
<dbReference type="RefSeq" id="WP_188666242.1">
    <property type="nucleotide sequence ID" value="NZ_BMHV01000023.1"/>
</dbReference>
<keyword evidence="4 7" id="KW-0808">Transferase</keyword>
<gene>
    <name evidence="7" type="primary">wcaA</name>
    <name evidence="7" type="ORF">GCM10011332_27250</name>
</gene>
<keyword evidence="2" id="KW-1003">Cell membrane</keyword>
<dbReference type="PANTHER" id="PTHR43646">
    <property type="entry name" value="GLYCOSYLTRANSFERASE"/>
    <property type="match status" value="1"/>
</dbReference>
<evidence type="ECO:0000256" key="1">
    <source>
        <dbReference type="ARBA" id="ARBA00004236"/>
    </source>
</evidence>
<dbReference type="PANTHER" id="PTHR43646:SF2">
    <property type="entry name" value="GLYCOSYLTRANSFERASE 2-LIKE DOMAIN-CONTAINING PROTEIN"/>
    <property type="match status" value="1"/>
</dbReference>
<dbReference type="EMBL" id="BMHV01000023">
    <property type="protein sequence ID" value="GGF71843.1"/>
    <property type="molecule type" value="Genomic_DNA"/>
</dbReference>
<evidence type="ECO:0000259" key="6">
    <source>
        <dbReference type="Pfam" id="PF00535"/>
    </source>
</evidence>
<evidence type="ECO:0000256" key="3">
    <source>
        <dbReference type="ARBA" id="ARBA00022676"/>
    </source>
</evidence>
<dbReference type="InterPro" id="IPR001173">
    <property type="entry name" value="Glyco_trans_2-like"/>
</dbReference>
<evidence type="ECO:0000313" key="8">
    <source>
        <dbReference type="Proteomes" id="UP000632498"/>
    </source>
</evidence>
<evidence type="ECO:0000256" key="5">
    <source>
        <dbReference type="ARBA" id="ARBA00023136"/>
    </source>
</evidence>
<keyword evidence="5" id="KW-0472">Membrane</keyword>
<keyword evidence="3" id="KW-0328">Glycosyltransferase</keyword>
<dbReference type="SUPFAM" id="SSF53448">
    <property type="entry name" value="Nucleotide-diphospho-sugar transferases"/>
    <property type="match status" value="1"/>
</dbReference>
<dbReference type="CDD" id="cd02522">
    <property type="entry name" value="GT_2_like_a"/>
    <property type="match status" value="1"/>
</dbReference>
<accession>A0A917C4I6</accession>
<comment type="caution">
    <text evidence="7">The sequence shown here is derived from an EMBL/GenBank/DDBJ whole genome shotgun (WGS) entry which is preliminary data.</text>
</comment>
<evidence type="ECO:0000313" key="7">
    <source>
        <dbReference type="EMBL" id="GGF71843.1"/>
    </source>
</evidence>
<dbReference type="NCBIfam" id="TIGR04283">
    <property type="entry name" value="glyco_like_mftF"/>
    <property type="match status" value="1"/>
</dbReference>
<keyword evidence="8" id="KW-1185">Reference proteome</keyword>
<dbReference type="AlphaFoldDB" id="A0A917C4I6"/>
<name>A0A917C4I6_9PROT</name>
<reference evidence="7" key="2">
    <citation type="submission" date="2020-09" db="EMBL/GenBank/DDBJ databases">
        <authorList>
            <person name="Sun Q."/>
            <person name="Zhou Y."/>
        </authorList>
    </citation>
    <scope>NUCLEOTIDE SEQUENCE</scope>
    <source>
        <strain evidence="7">CGMCC 1.15254</strain>
    </source>
</reference>
<feature type="domain" description="Glycosyltransferase 2-like" evidence="6">
    <location>
        <begin position="3"/>
        <end position="99"/>
    </location>
</feature>
<dbReference type="Pfam" id="PF00535">
    <property type="entry name" value="Glycos_transf_2"/>
    <property type="match status" value="1"/>
</dbReference>